<dbReference type="AlphaFoldDB" id="D2R1S2"/>
<feature type="signal peptide" evidence="3">
    <location>
        <begin position="1"/>
        <end position="26"/>
    </location>
</feature>
<organism evidence="4 5">
    <name type="scientific">Pirellula staleyi (strain ATCC 27377 / DSM 6068 / ICPB 4128)</name>
    <name type="common">Pirella staleyi</name>
    <dbReference type="NCBI Taxonomy" id="530564"/>
    <lineage>
        <taxon>Bacteria</taxon>
        <taxon>Pseudomonadati</taxon>
        <taxon>Planctomycetota</taxon>
        <taxon>Planctomycetia</taxon>
        <taxon>Pirellulales</taxon>
        <taxon>Pirellulaceae</taxon>
        <taxon>Pirellula</taxon>
    </lineage>
</organism>
<feature type="coiled-coil region" evidence="1">
    <location>
        <begin position="42"/>
        <end position="89"/>
    </location>
</feature>
<name>D2R1S2_PIRSD</name>
<protein>
    <submittedName>
        <fullName evidence="4">Uncharacterized protein</fullName>
    </submittedName>
</protein>
<feature type="coiled-coil region" evidence="1">
    <location>
        <begin position="122"/>
        <end position="149"/>
    </location>
</feature>
<dbReference type="PROSITE" id="PS51257">
    <property type="entry name" value="PROKAR_LIPOPROTEIN"/>
    <property type="match status" value="1"/>
</dbReference>
<evidence type="ECO:0000313" key="4">
    <source>
        <dbReference type="EMBL" id="ADB16791.1"/>
    </source>
</evidence>
<dbReference type="KEGG" id="psl:Psta_2117"/>
<evidence type="ECO:0000256" key="2">
    <source>
        <dbReference type="SAM" id="MobiDB-lite"/>
    </source>
</evidence>
<keyword evidence="1" id="KW-0175">Coiled coil</keyword>
<dbReference type="HOGENOM" id="CLU_721312_0_0_0"/>
<reference evidence="4 5" key="1">
    <citation type="journal article" date="2009" name="Stand. Genomic Sci.">
        <title>Complete genome sequence of Pirellula staleyi type strain (ATCC 27377).</title>
        <authorList>
            <person name="Clum A."/>
            <person name="Tindall B.J."/>
            <person name="Sikorski J."/>
            <person name="Ivanova N."/>
            <person name="Mavrommatis K."/>
            <person name="Lucas S."/>
            <person name="Glavina del Rio T."/>
            <person name="Nolan M."/>
            <person name="Chen F."/>
            <person name="Tice H."/>
            <person name="Pitluck S."/>
            <person name="Cheng J.F."/>
            <person name="Chertkov O."/>
            <person name="Brettin T."/>
            <person name="Han C."/>
            <person name="Detter J.C."/>
            <person name="Kuske C."/>
            <person name="Bruce D."/>
            <person name="Goodwin L."/>
            <person name="Ovchinikova G."/>
            <person name="Pati A."/>
            <person name="Mikhailova N."/>
            <person name="Chen A."/>
            <person name="Palaniappan K."/>
            <person name="Land M."/>
            <person name="Hauser L."/>
            <person name="Chang Y.J."/>
            <person name="Jeffries C.D."/>
            <person name="Chain P."/>
            <person name="Rohde M."/>
            <person name="Goker M."/>
            <person name="Bristow J."/>
            <person name="Eisen J.A."/>
            <person name="Markowitz V."/>
            <person name="Hugenholtz P."/>
            <person name="Kyrpides N.C."/>
            <person name="Klenk H.P."/>
            <person name="Lapidus A."/>
        </authorList>
    </citation>
    <scope>NUCLEOTIDE SEQUENCE [LARGE SCALE GENOMIC DNA]</scope>
    <source>
        <strain evidence="5">ATCC 27377 / DSM 6068 / ICPB 4128</strain>
    </source>
</reference>
<keyword evidence="3" id="KW-0732">Signal</keyword>
<evidence type="ECO:0000256" key="3">
    <source>
        <dbReference type="SAM" id="SignalP"/>
    </source>
</evidence>
<proteinExistence type="predicted"/>
<feature type="region of interest" description="Disordered" evidence="2">
    <location>
        <begin position="305"/>
        <end position="357"/>
    </location>
</feature>
<evidence type="ECO:0000313" key="5">
    <source>
        <dbReference type="Proteomes" id="UP000001887"/>
    </source>
</evidence>
<feature type="compositionally biased region" description="Pro residues" evidence="2">
    <location>
        <begin position="333"/>
        <end position="354"/>
    </location>
</feature>
<evidence type="ECO:0000256" key="1">
    <source>
        <dbReference type="SAM" id="Coils"/>
    </source>
</evidence>
<accession>D2R1S2</accession>
<keyword evidence="5" id="KW-1185">Reference proteome</keyword>
<gene>
    <name evidence="4" type="ordered locus">Psta_2117</name>
</gene>
<dbReference type="EMBL" id="CP001848">
    <property type="protein sequence ID" value="ADB16791.1"/>
    <property type="molecule type" value="Genomic_DNA"/>
</dbReference>
<sequence length="383" mass="43070" precursor="true">MNTSRRITITNSIVCLVLGCSFTGCAATANIMTSVANCFEFRQDLKHELREDRQDLREELARVRQEERLRMQEAMLAEERAQLAQLKQCLPVSAPFTETTIALPLQQQYVFMKPEVDVQEMEELIKLEKDGLEERMARWREDMKAWNERKAIHDRNEALRITEYKNNPRAPFTQPRTCGCQQALTTGKCCCPAEYQGRCGCEQALKCGRCCCTHCQEQEKTCEYAPLKSQPFTEPPPEMPRANILASELPLKMRMQVRHDIGDANVREVRTGRAPLEEGPPRAPFKGPCDPGSCPSNIPCTQPTATAPVYHPDLPKPVVSEDPTSEAETARRLPPPPNTPPVPPPDARVLPKPPLDSRISASLGAYYPVSHPDTFAPHFAPIR</sequence>
<feature type="chain" id="PRO_5003034486" evidence="3">
    <location>
        <begin position="27"/>
        <end position="383"/>
    </location>
</feature>
<dbReference type="Proteomes" id="UP000001887">
    <property type="component" value="Chromosome"/>
</dbReference>